<gene>
    <name evidence="3" type="primary">LOC103722507</name>
</gene>
<dbReference type="Proteomes" id="UP000228380">
    <property type="component" value="Chromosome 1"/>
</dbReference>
<feature type="compositionally biased region" description="Pro residues" evidence="1">
    <location>
        <begin position="152"/>
        <end position="162"/>
    </location>
</feature>
<keyword evidence="2" id="KW-1185">Reference proteome</keyword>
<dbReference type="AlphaFoldDB" id="A0A8B7D2A2"/>
<reference evidence="2" key="1">
    <citation type="journal article" date="2019" name="Nat. Commun.">
        <title>Genome-wide association mapping of date palm fruit traits.</title>
        <authorList>
            <person name="Hazzouri K.M."/>
            <person name="Gros-Balthazard M."/>
            <person name="Flowers J.M."/>
            <person name="Copetti D."/>
            <person name="Lemansour A."/>
            <person name="Lebrun M."/>
            <person name="Masmoudi K."/>
            <person name="Ferrand S."/>
            <person name="Dhar M.I."/>
            <person name="Fresquez Z.A."/>
            <person name="Rosas U."/>
            <person name="Zhang J."/>
            <person name="Talag J."/>
            <person name="Lee S."/>
            <person name="Kudrna D."/>
            <person name="Powell R.F."/>
            <person name="Leitch I.J."/>
            <person name="Krueger R.R."/>
            <person name="Wing R.A."/>
            <person name="Amiri K.M.A."/>
            <person name="Purugganan M.D."/>
        </authorList>
    </citation>
    <scope>NUCLEOTIDE SEQUENCE [LARGE SCALE GENOMIC DNA]</scope>
    <source>
        <strain evidence="2">cv. Khalas</strain>
    </source>
</reference>
<name>A0A8B7D2A2_PHODC</name>
<evidence type="ECO:0000313" key="3">
    <source>
        <dbReference type="RefSeq" id="XP_008811315.2"/>
    </source>
</evidence>
<reference evidence="3" key="2">
    <citation type="submission" date="2025-08" db="UniProtKB">
        <authorList>
            <consortium name="RefSeq"/>
        </authorList>
    </citation>
    <scope>IDENTIFICATION</scope>
    <source>
        <tissue evidence="3">Young leaves</tissue>
    </source>
</reference>
<dbReference type="RefSeq" id="XP_008811315.2">
    <property type="nucleotide sequence ID" value="XM_008813093.2"/>
</dbReference>
<proteinExistence type="predicted"/>
<dbReference type="PANTHER" id="PTHR34130:SF5">
    <property type="entry name" value="OS08G0243800 PROTEIN"/>
    <property type="match status" value="1"/>
</dbReference>
<dbReference type="GeneID" id="103722507"/>
<evidence type="ECO:0000313" key="2">
    <source>
        <dbReference type="Proteomes" id="UP000228380"/>
    </source>
</evidence>
<organism evidence="2 3">
    <name type="scientific">Phoenix dactylifera</name>
    <name type="common">Date palm</name>
    <dbReference type="NCBI Taxonomy" id="42345"/>
    <lineage>
        <taxon>Eukaryota</taxon>
        <taxon>Viridiplantae</taxon>
        <taxon>Streptophyta</taxon>
        <taxon>Embryophyta</taxon>
        <taxon>Tracheophyta</taxon>
        <taxon>Spermatophyta</taxon>
        <taxon>Magnoliopsida</taxon>
        <taxon>Liliopsida</taxon>
        <taxon>Arecaceae</taxon>
        <taxon>Coryphoideae</taxon>
        <taxon>Phoeniceae</taxon>
        <taxon>Phoenix</taxon>
    </lineage>
</organism>
<dbReference type="KEGG" id="pda:103722507"/>
<dbReference type="OrthoDB" id="752671at2759"/>
<dbReference type="PANTHER" id="PTHR34130">
    <property type="entry name" value="OS08G0243800 PROTEIN"/>
    <property type="match status" value="1"/>
</dbReference>
<sequence length="244" mass="26285">MAAELEDRKPSTSDPDKSDGDDSDSLSLCDVAPAGNDESDGLVSSDDSQLSPPPPPPTDPFEFFPGDHSAVEEMCSADDVFHQGQLLPYKPPPPQPSPAKTSDATAPKIAPFDHRRSESLNRINRPRGGGAGLAAEYRRLRRAASDSDSRTPLPPPTQPPARPRSRRPKWYLVVFGSVRVPAAMEMKDIRNRQRRQRSLSLAECGGLGYEGGRGPWKLLQSLSCNGAESAVVSTPLNVVSHVPG</sequence>
<feature type="compositionally biased region" description="Basic and acidic residues" evidence="1">
    <location>
        <begin position="1"/>
        <end position="20"/>
    </location>
</feature>
<evidence type="ECO:0000256" key="1">
    <source>
        <dbReference type="SAM" id="MobiDB-lite"/>
    </source>
</evidence>
<protein>
    <submittedName>
        <fullName evidence="3">Formin-like protein 20</fullName>
    </submittedName>
</protein>
<accession>A0A8B7D2A2</accession>
<feature type="region of interest" description="Disordered" evidence="1">
    <location>
        <begin position="1"/>
        <end position="166"/>
    </location>
</feature>